<sequence>MRRVLALAFCAVAIPAAADVPREVLDAVQRLPPTAALEAPLRSAPCAFAPFARHLDRLPGNVAWARPEAVVIVAGLPGLAPGARAAVLRPTRELLARAATRDRIAEGGITLHGIDLAPLPADAPAPAFLAIHVAPPAAPPEGCVAQGAR</sequence>
<evidence type="ECO:0000313" key="2">
    <source>
        <dbReference type="EMBL" id="MBR0659345.1"/>
    </source>
</evidence>
<keyword evidence="1" id="KW-0732">Signal</keyword>
<dbReference type="EMBL" id="JAAVUP010000001">
    <property type="protein sequence ID" value="NKE16247.1"/>
    <property type="molecule type" value="Genomic_DNA"/>
</dbReference>
<keyword evidence="4" id="KW-1185">Reference proteome</keyword>
<organism evidence="2 5">
    <name type="scientific">Neoroseomonas oryzicola</name>
    <dbReference type="NCBI Taxonomy" id="535904"/>
    <lineage>
        <taxon>Bacteria</taxon>
        <taxon>Pseudomonadati</taxon>
        <taxon>Pseudomonadota</taxon>
        <taxon>Alphaproteobacteria</taxon>
        <taxon>Acetobacterales</taxon>
        <taxon>Acetobacteraceae</taxon>
        <taxon>Neoroseomonas</taxon>
    </lineage>
</organism>
<evidence type="ECO:0000313" key="4">
    <source>
        <dbReference type="Proteomes" id="UP000746741"/>
    </source>
</evidence>
<evidence type="ECO:0000256" key="1">
    <source>
        <dbReference type="SAM" id="SignalP"/>
    </source>
</evidence>
<dbReference type="AlphaFoldDB" id="A0A9X9WG85"/>
<dbReference type="Proteomes" id="UP001138708">
    <property type="component" value="Unassembled WGS sequence"/>
</dbReference>
<reference evidence="2" key="1">
    <citation type="submission" date="2020-01" db="EMBL/GenBank/DDBJ databases">
        <authorList>
            <person name="Rat A."/>
        </authorList>
    </citation>
    <scope>NUCLEOTIDE SEQUENCE</scope>
    <source>
        <strain evidence="2">LMG 31161</strain>
    </source>
</reference>
<dbReference type="RefSeq" id="WP_168039564.1">
    <property type="nucleotide sequence ID" value="NZ_JAAEDK010000016.1"/>
</dbReference>
<dbReference type="EMBL" id="JAAEDK010000016">
    <property type="protein sequence ID" value="MBR0659345.1"/>
    <property type="molecule type" value="Genomic_DNA"/>
</dbReference>
<evidence type="ECO:0000313" key="5">
    <source>
        <dbReference type="Proteomes" id="UP001138708"/>
    </source>
</evidence>
<proteinExistence type="predicted"/>
<name>A0A9X9WG85_9PROT</name>
<reference evidence="2" key="3">
    <citation type="journal article" date="2021" name="Syst. Appl. Microbiol.">
        <title>Roseomonas hellenica sp. nov., isolated from roots of wild-growing Alkanna tinctoria.</title>
        <authorList>
            <person name="Rat A."/>
            <person name="Naranjo H.D."/>
            <person name="Lebbe L."/>
            <person name="Cnockaert M."/>
            <person name="Krigas N."/>
            <person name="Grigoriadou K."/>
            <person name="Maloupa E."/>
            <person name="Willems A."/>
        </authorList>
    </citation>
    <scope>NUCLEOTIDE SEQUENCE</scope>
    <source>
        <strain evidence="2">LMG 31161</strain>
    </source>
</reference>
<accession>A0A9X9WG85</accession>
<protein>
    <submittedName>
        <fullName evidence="2">Uncharacterized protein</fullName>
    </submittedName>
</protein>
<feature type="chain" id="PRO_5040921647" evidence="1">
    <location>
        <begin position="19"/>
        <end position="149"/>
    </location>
</feature>
<evidence type="ECO:0000313" key="3">
    <source>
        <dbReference type="EMBL" id="NKE16247.1"/>
    </source>
</evidence>
<reference evidence="3 4" key="2">
    <citation type="submission" date="2020-02" db="EMBL/GenBank/DDBJ databases">
        <authorList>
            <person name="Sun Q."/>
            <person name="Inoue M."/>
        </authorList>
    </citation>
    <scope>NUCLEOTIDE SEQUENCE [LARGE SCALE GENOMIC DNA]</scope>
    <source>
        <strain evidence="3 4">KCTC 22478</strain>
    </source>
</reference>
<gene>
    <name evidence="3" type="ORF">GWK15_04780</name>
    <name evidence="2" type="ORF">GXW75_08815</name>
</gene>
<dbReference type="Proteomes" id="UP000746741">
    <property type="component" value="Unassembled WGS sequence"/>
</dbReference>
<comment type="caution">
    <text evidence="2">The sequence shown here is derived from an EMBL/GenBank/DDBJ whole genome shotgun (WGS) entry which is preliminary data.</text>
</comment>
<feature type="signal peptide" evidence="1">
    <location>
        <begin position="1"/>
        <end position="18"/>
    </location>
</feature>